<evidence type="ECO:0000313" key="4">
    <source>
        <dbReference type="Proteomes" id="UP001465976"/>
    </source>
</evidence>
<protein>
    <recommendedName>
        <fullName evidence="2">AMP-dependent synthetase/ligase domain-containing protein</fullName>
    </recommendedName>
</protein>
<name>A0ABR3ES99_9AGAR</name>
<dbReference type="Gene3D" id="3.40.50.12780">
    <property type="entry name" value="N-terminal domain of ligase-like"/>
    <property type="match status" value="1"/>
</dbReference>
<evidence type="ECO:0000259" key="2">
    <source>
        <dbReference type="Pfam" id="PF00501"/>
    </source>
</evidence>
<comment type="caution">
    <text evidence="3">The sequence shown here is derived from an EMBL/GenBank/DDBJ whole genome shotgun (WGS) entry which is preliminary data.</text>
</comment>
<dbReference type="PANTHER" id="PTHR43201">
    <property type="entry name" value="ACYL-COA SYNTHETASE"/>
    <property type="match status" value="1"/>
</dbReference>
<reference evidence="3 4" key="1">
    <citation type="submission" date="2024-02" db="EMBL/GenBank/DDBJ databases">
        <title>A draft genome for the cacao thread blight pathogen Marasmius crinis-equi.</title>
        <authorList>
            <person name="Cohen S.P."/>
            <person name="Baruah I.K."/>
            <person name="Amoako-Attah I."/>
            <person name="Bukari Y."/>
            <person name="Meinhardt L.W."/>
            <person name="Bailey B.A."/>
        </authorList>
    </citation>
    <scope>NUCLEOTIDE SEQUENCE [LARGE SCALE GENOMIC DNA]</scope>
    <source>
        <strain evidence="3 4">GH-76</strain>
    </source>
</reference>
<evidence type="ECO:0000256" key="1">
    <source>
        <dbReference type="ARBA" id="ARBA00006432"/>
    </source>
</evidence>
<dbReference type="PANTHER" id="PTHR43201:SF8">
    <property type="entry name" value="ACYL-COA SYNTHETASE FAMILY MEMBER 3"/>
    <property type="match status" value="1"/>
</dbReference>
<dbReference type="InterPro" id="IPR000873">
    <property type="entry name" value="AMP-dep_synth/lig_dom"/>
</dbReference>
<comment type="similarity">
    <text evidence="1">Belongs to the ATP-dependent AMP-binding enzyme family.</text>
</comment>
<sequence>MLNSPLTALHTTASEQPNAPAFKIPITDPDPKTGRVADWRVISYTQFAKDVNTLADLWDRVLRKDGVDKGAVVALCLGGFAYLDVVHLYSIAKAGYVPHMFSRLPDIEIVKELLRESDTKALIRSDRFKKVLEPVVGMGIPVYDLANPLEDSGRGDLDRVMTTESDNPDDVFMLAHSSGSTSGRPKLVRFTRRWMDSMIQKRNHPSFRATSTRTTNWIKRPFQGECMPYSTICTPVTSANVAQGCCTIQPSDPQHPYDFQELIDCIRGASLNYVSLFCPVLIKLLRLARSDPEVLEMLKGLDCITGGGASLPKAEVEWAAGVGLNVRILFGLTEVGMALATEGTRYDPTGTFYVLDSPGISYSFDPVPGEDRLLELVVRSDSVDCPGKELRSKEDGHFHTGDLWAEVEHAKPDGDAGSGKTRKGYWYRGRDDDWIKGEYALRCDTKAIEDNLRRTCGDLILECVAVGYGRPSPALLIEPSKGENSDNATADTIQELRQKIFDRIQPFNRLFREHERIVSPDLILIVPRDSLPRTVTKGNVRRKAAEDFFKETLDRAYTTYSSA</sequence>
<gene>
    <name evidence="3" type="ORF">V5O48_016256</name>
</gene>
<organism evidence="3 4">
    <name type="scientific">Marasmius crinis-equi</name>
    <dbReference type="NCBI Taxonomy" id="585013"/>
    <lineage>
        <taxon>Eukaryota</taxon>
        <taxon>Fungi</taxon>
        <taxon>Dikarya</taxon>
        <taxon>Basidiomycota</taxon>
        <taxon>Agaricomycotina</taxon>
        <taxon>Agaricomycetes</taxon>
        <taxon>Agaricomycetidae</taxon>
        <taxon>Agaricales</taxon>
        <taxon>Marasmiineae</taxon>
        <taxon>Marasmiaceae</taxon>
        <taxon>Marasmius</taxon>
    </lineage>
</organism>
<accession>A0ABR3ES99</accession>
<dbReference type="Pfam" id="PF00501">
    <property type="entry name" value="AMP-binding"/>
    <property type="match status" value="1"/>
</dbReference>
<feature type="domain" description="AMP-dependent synthetase/ligase" evidence="2">
    <location>
        <begin position="11"/>
        <end position="341"/>
    </location>
</feature>
<keyword evidence="4" id="KW-1185">Reference proteome</keyword>
<dbReference type="InterPro" id="IPR042099">
    <property type="entry name" value="ANL_N_sf"/>
</dbReference>
<dbReference type="Pfam" id="PF23562">
    <property type="entry name" value="AMP-binding_C_3"/>
    <property type="match status" value="1"/>
</dbReference>
<evidence type="ECO:0000313" key="3">
    <source>
        <dbReference type="EMBL" id="KAL0565763.1"/>
    </source>
</evidence>
<proteinExistence type="inferred from homology"/>
<dbReference type="Proteomes" id="UP001465976">
    <property type="component" value="Unassembled WGS sequence"/>
</dbReference>
<dbReference type="SUPFAM" id="SSF56801">
    <property type="entry name" value="Acetyl-CoA synthetase-like"/>
    <property type="match status" value="1"/>
</dbReference>
<dbReference type="EMBL" id="JBAHYK010002129">
    <property type="protein sequence ID" value="KAL0565763.1"/>
    <property type="molecule type" value="Genomic_DNA"/>
</dbReference>